<evidence type="ECO:0000313" key="2">
    <source>
        <dbReference type="EMBL" id="UJG44762.1"/>
    </source>
</evidence>
<sequence>MEHKNQEIKYKINEATLEDITNIVQLWKEAIDLHASMDKSFILLENGEEKYASFLREAIFSEKQVILKAENEDRELLGFIFGYISEKSMFFKRKITAHISDIVVHKNHRKKGIGTRLMERFEKGFAKKFNASSITLYVHPLNEIALKFYDKLKFREQLRLLIKEI</sequence>
<dbReference type="AlphaFoldDB" id="A0A9Y1BTK8"/>
<dbReference type="GO" id="GO:0016747">
    <property type="term" value="F:acyltransferase activity, transferring groups other than amino-acyl groups"/>
    <property type="evidence" value="ECO:0007669"/>
    <property type="project" value="InterPro"/>
</dbReference>
<accession>A0A9Y1BTK8</accession>
<dbReference type="InterPro" id="IPR000182">
    <property type="entry name" value="GNAT_dom"/>
</dbReference>
<feature type="domain" description="N-acetyltransferase" evidence="1">
    <location>
        <begin position="10"/>
        <end position="165"/>
    </location>
</feature>
<gene>
    <name evidence="2" type="ORF">K9W46_06160</name>
</gene>
<dbReference type="CDD" id="cd04301">
    <property type="entry name" value="NAT_SF"/>
    <property type="match status" value="1"/>
</dbReference>
<protein>
    <submittedName>
        <fullName evidence="2">GNAT family N-acetyltransferase</fullName>
    </submittedName>
</protein>
<reference evidence="2" key="1">
    <citation type="journal article" date="2022" name="Nat. Microbiol.">
        <title>Unique mobile elements and scalable gene flow at the prokaryote-eukaryote boundary revealed by circularized Asgard archaea genomes.</title>
        <authorList>
            <person name="Wu F."/>
            <person name="Speth D.R."/>
            <person name="Philosof A."/>
            <person name="Cremiere A."/>
            <person name="Narayanan A."/>
            <person name="Barco R.A."/>
            <person name="Connon S.A."/>
            <person name="Amend J.P."/>
            <person name="Antoshechkin I.A."/>
            <person name="Orphan V.J."/>
        </authorList>
    </citation>
    <scope>NUCLEOTIDE SEQUENCE</scope>
    <source>
        <strain evidence="2">PR6</strain>
    </source>
</reference>
<dbReference type="Gene3D" id="3.40.630.30">
    <property type="match status" value="1"/>
</dbReference>
<dbReference type="PROSITE" id="PS51186">
    <property type="entry name" value="GNAT"/>
    <property type="match status" value="1"/>
</dbReference>
<dbReference type="InterPro" id="IPR016181">
    <property type="entry name" value="Acyl_CoA_acyltransferase"/>
</dbReference>
<evidence type="ECO:0000259" key="1">
    <source>
        <dbReference type="PROSITE" id="PS51186"/>
    </source>
</evidence>
<dbReference type="SUPFAM" id="SSF55729">
    <property type="entry name" value="Acyl-CoA N-acyltransferases (Nat)"/>
    <property type="match status" value="1"/>
</dbReference>
<dbReference type="EMBL" id="CP084167">
    <property type="protein sequence ID" value="UJG44762.1"/>
    <property type="molecule type" value="Genomic_DNA"/>
</dbReference>
<dbReference type="PANTHER" id="PTHR43072">
    <property type="entry name" value="N-ACETYLTRANSFERASE"/>
    <property type="match status" value="1"/>
</dbReference>
<dbReference type="Proteomes" id="UP001200513">
    <property type="component" value="Chromosome"/>
</dbReference>
<dbReference type="Pfam" id="PF00583">
    <property type="entry name" value="Acetyltransf_1"/>
    <property type="match status" value="1"/>
</dbReference>
<proteinExistence type="predicted"/>
<organism evidence="2">
    <name type="scientific">Candidatus Heimdallarchaeum endolithica</name>
    <dbReference type="NCBI Taxonomy" id="2876572"/>
    <lineage>
        <taxon>Archaea</taxon>
        <taxon>Promethearchaeati</taxon>
        <taxon>Candidatus Heimdallarchaeota</taxon>
        <taxon>Candidatus Heimdallarchaeia (ex Rinke et al. 2021) (nom. nud.)</taxon>
        <taxon>Candidatus Heimdallarchaeales</taxon>
        <taxon>Candidatus Heimdallarchaeaceae</taxon>
        <taxon>Candidatus Heimdallarchaeum</taxon>
    </lineage>
</organism>
<name>A0A9Y1BTK8_9ARCH</name>